<evidence type="ECO:0000256" key="3">
    <source>
        <dbReference type="SAM" id="MobiDB-lite"/>
    </source>
</evidence>
<dbReference type="Pfam" id="PF02759">
    <property type="entry name" value="RUN"/>
    <property type="match status" value="1"/>
</dbReference>
<dbReference type="InterPro" id="IPR004012">
    <property type="entry name" value="Run_dom"/>
</dbReference>
<dbReference type="Proteomes" id="UP001642483">
    <property type="component" value="Unassembled WGS sequence"/>
</dbReference>
<dbReference type="SUPFAM" id="SSF140741">
    <property type="entry name" value="RUN domain-like"/>
    <property type="match status" value="1"/>
</dbReference>
<dbReference type="SMART" id="SM00593">
    <property type="entry name" value="RUN"/>
    <property type="match status" value="1"/>
</dbReference>
<dbReference type="InterPro" id="IPR037213">
    <property type="entry name" value="Run_dom_sf"/>
</dbReference>
<dbReference type="Gene3D" id="1.20.58.900">
    <property type="match status" value="1"/>
</dbReference>
<feature type="compositionally biased region" description="Basic and acidic residues" evidence="3">
    <location>
        <begin position="230"/>
        <end position="239"/>
    </location>
</feature>
<name>A0ABP0FBH5_CLALP</name>
<dbReference type="CDD" id="cd15784">
    <property type="entry name" value="PH_RUTBC"/>
    <property type="match status" value="1"/>
</dbReference>
<feature type="region of interest" description="Disordered" evidence="3">
    <location>
        <begin position="220"/>
        <end position="239"/>
    </location>
</feature>
<dbReference type="SUPFAM" id="SSF47923">
    <property type="entry name" value="Ypt/Rab-GAP domain of gyp1p"/>
    <property type="match status" value="2"/>
</dbReference>
<dbReference type="EMBL" id="CAWYQH010000035">
    <property type="protein sequence ID" value="CAK8677019.1"/>
    <property type="molecule type" value="Genomic_DNA"/>
</dbReference>
<dbReference type="PANTHER" id="PTHR22957">
    <property type="entry name" value="TBC1 DOMAIN FAMILY MEMBER GTPASE-ACTIVATING PROTEIN"/>
    <property type="match status" value="1"/>
</dbReference>
<dbReference type="PROSITE" id="PS50826">
    <property type="entry name" value="RUN"/>
    <property type="match status" value="1"/>
</dbReference>
<keyword evidence="7" id="KW-1185">Reference proteome</keyword>
<protein>
    <recommendedName>
        <fullName evidence="8">Small G protein signaling modulator 1</fullName>
    </recommendedName>
</protein>
<dbReference type="InterPro" id="IPR000195">
    <property type="entry name" value="Rab-GAP-TBC_dom"/>
</dbReference>
<dbReference type="Pfam" id="PF00566">
    <property type="entry name" value="RabGAP-TBC"/>
    <property type="match status" value="1"/>
</dbReference>
<accession>A0ABP0FBH5</accession>
<keyword evidence="1" id="KW-0343">GTPase activation</keyword>
<evidence type="ECO:0000259" key="5">
    <source>
        <dbReference type="PROSITE" id="PS50826"/>
    </source>
</evidence>
<comment type="caution">
    <text evidence="6">The sequence shown here is derived from an EMBL/GenBank/DDBJ whole genome shotgun (WGS) entry which is preliminary data.</text>
</comment>
<evidence type="ECO:0000313" key="6">
    <source>
        <dbReference type="EMBL" id="CAK8677019.1"/>
    </source>
</evidence>
<dbReference type="Gene3D" id="1.10.472.80">
    <property type="entry name" value="Ypt/Rab-GAP domain of gyp1p, domain 3"/>
    <property type="match status" value="1"/>
</dbReference>
<evidence type="ECO:0000259" key="4">
    <source>
        <dbReference type="PROSITE" id="PS50086"/>
    </source>
</evidence>
<dbReference type="Gene3D" id="1.10.8.270">
    <property type="entry name" value="putative rabgap domain of human tbc1 domain family member 14 like domains"/>
    <property type="match status" value="1"/>
</dbReference>
<gene>
    <name evidence="6" type="ORF">CVLEPA_LOCUS6422</name>
</gene>
<evidence type="ECO:0000313" key="7">
    <source>
        <dbReference type="Proteomes" id="UP001642483"/>
    </source>
</evidence>
<evidence type="ECO:0000256" key="2">
    <source>
        <dbReference type="ARBA" id="ARBA00034124"/>
    </source>
</evidence>
<dbReference type="SMART" id="SM00164">
    <property type="entry name" value="TBC"/>
    <property type="match status" value="1"/>
</dbReference>
<dbReference type="Pfam" id="PF12068">
    <property type="entry name" value="PH_RBD"/>
    <property type="match status" value="1"/>
</dbReference>
<proteinExistence type="inferred from homology"/>
<dbReference type="PROSITE" id="PS50086">
    <property type="entry name" value="TBC_RABGAP"/>
    <property type="match status" value="1"/>
</dbReference>
<evidence type="ECO:0008006" key="8">
    <source>
        <dbReference type="Google" id="ProtNLM"/>
    </source>
</evidence>
<organism evidence="6 7">
    <name type="scientific">Clavelina lepadiformis</name>
    <name type="common">Light-bulb sea squirt</name>
    <name type="synonym">Ascidia lepadiformis</name>
    <dbReference type="NCBI Taxonomy" id="159417"/>
    <lineage>
        <taxon>Eukaryota</taxon>
        <taxon>Metazoa</taxon>
        <taxon>Chordata</taxon>
        <taxon>Tunicata</taxon>
        <taxon>Ascidiacea</taxon>
        <taxon>Aplousobranchia</taxon>
        <taxon>Clavelinidae</taxon>
        <taxon>Clavelina</taxon>
    </lineage>
</organism>
<sequence>MDIKEDVENQGDTQLNLLKAQVKALMEESVTKKFVHEESGHVLKLCGTIENCLLGGLKKHRAGFFHFNKIANLFAQVAKRQPDVHDLISKIEEVENILRKQRTFFSTSDELCLVEQKSFENGNHRKYLWVRMALTSKLLTQIVEDLVKNSSKYYEKTSIMSDPVRGKLIASLLVGPCALDYTKMKTQDHYWSDPPAVELLQRHKLHNRCVMARSSGRRPALNFSTASNHSTKDSKDKDSVHEYVESLHQNSKMTLLYGKNNVLVQPRKAFDAIPGYLSLHQETSKVIIKWTPNQLINISDSKSDSRFVEFREQDSSVYWDLAISLDLGKVVYLHCHQQNDKSGTLVFVGQDGVQWPPIHFPPGGHLLSFLSCLEVGLVPHGNLDPPLGIQKGQEKNFPHLRRRCHNKMSHFLNNSEEEMEFVFRLNSSSKSGSIVHPSERFMSHLGMYTGNENSSHHQNALNEINDHSSSCHTSPLKVLCKTMQKQIIARTFYGWLAYCRHLMNVRTHLSDLVNETVVHDYTPFDASYGINRKIWEQLFVDGKLSSIEELSRYVYFGGVEPSLRPIVWLYLLGHYSAASSPEEQQTTDAVALTNYQDIMMQWLEVKKIIVQREQQTQSSVIEPSNQTSNLYCNFPASDYSRAHHPFHSLTSPSYPSAEFSTKTMSLVKKKCELIVAMEEHEISDTGDVTNAEKFSFVSSKTDVSTDPVEKNFPIEFLEQFALNLHRIEKDVHRCDRNHSYFSESRNLDKLRNVICSYVWCHTEVGYLQGMCDIAAPLLVVLDNESLVYSSFVLLMKRLGDNFPNFGAMDLRFANMRLLTQILDEELYEHMHKDKDYTHFYFCYRWFLLDFKRELSYNDDVFAVWECIWAARYCSSKHFVLFFALAMLQSYREIILENDMDPTDIIKFFNEMAEKHNAKEILKSARNLVAKVQLMILK</sequence>
<feature type="domain" description="Rab-GAP TBC" evidence="4">
    <location>
        <begin position="558"/>
        <end position="871"/>
    </location>
</feature>
<reference evidence="6 7" key="1">
    <citation type="submission" date="2024-02" db="EMBL/GenBank/DDBJ databases">
        <authorList>
            <person name="Daric V."/>
            <person name="Darras S."/>
        </authorList>
    </citation>
    <scope>NUCLEOTIDE SEQUENCE [LARGE SCALE GENOMIC DNA]</scope>
</reference>
<comment type="similarity">
    <text evidence="2">Belongs to the RUTBC family.</text>
</comment>
<feature type="domain" description="RUN" evidence="5">
    <location>
        <begin position="36"/>
        <end position="189"/>
    </location>
</feature>
<dbReference type="Gene3D" id="2.30.29.230">
    <property type="match status" value="1"/>
</dbReference>
<dbReference type="InterPro" id="IPR037745">
    <property type="entry name" value="SGSM1/2"/>
</dbReference>
<dbReference type="PANTHER" id="PTHR22957:SF502">
    <property type="entry name" value="SMALL G PROTEIN SIGNALING MODULATOR 2-RELATED"/>
    <property type="match status" value="1"/>
</dbReference>
<dbReference type="InterPro" id="IPR021935">
    <property type="entry name" value="SGSM1/2_RBD"/>
</dbReference>
<dbReference type="InterPro" id="IPR035969">
    <property type="entry name" value="Rab-GAP_TBC_sf"/>
</dbReference>
<evidence type="ECO:0000256" key="1">
    <source>
        <dbReference type="ARBA" id="ARBA00022468"/>
    </source>
</evidence>